<feature type="binding site" evidence="3">
    <location>
        <position position="60"/>
    </location>
    <ligand>
        <name>substrate</name>
    </ligand>
</feature>
<gene>
    <name evidence="4" type="ORF">WDC_1869</name>
</gene>
<protein>
    <submittedName>
        <fullName evidence="4">Phosphoglycerate mutase family</fullName>
    </submittedName>
</protein>
<dbReference type="OrthoDB" id="4131070at2"/>
<evidence type="ECO:0000256" key="2">
    <source>
        <dbReference type="PIRSR" id="PIRSR613078-1"/>
    </source>
</evidence>
<accession>A0A0D1A7B7</accession>
<dbReference type="EMBL" id="AWTT01000081">
    <property type="protein sequence ID" value="KIS02581.1"/>
    <property type="molecule type" value="Genomic_DNA"/>
</dbReference>
<dbReference type="GO" id="GO:0005829">
    <property type="term" value="C:cytosol"/>
    <property type="evidence" value="ECO:0007669"/>
    <property type="project" value="TreeGrafter"/>
</dbReference>
<evidence type="ECO:0000313" key="5">
    <source>
        <dbReference type="Proteomes" id="UP000032279"/>
    </source>
</evidence>
<dbReference type="RefSeq" id="WP_044011538.1">
    <property type="nucleotide sequence ID" value="NZ_AWTT01000081.1"/>
</dbReference>
<dbReference type="GO" id="GO:0043456">
    <property type="term" value="P:regulation of pentose-phosphate shunt"/>
    <property type="evidence" value="ECO:0007669"/>
    <property type="project" value="TreeGrafter"/>
</dbReference>
<keyword evidence="1" id="KW-0378">Hydrolase</keyword>
<comment type="caution">
    <text evidence="4">The sequence shown here is derived from an EMBL/GenBank/DDBJ whole genome shotgun (WGS) entry which is preliminary data.</text>
</comment>
<dbReference type="InterPro" id="IPR001345">
    <property type="entry name" value="PG/BPGM_mutase_AS"/>
</dbReference>
<dbReference type="PANTHER" id="PTHR46517">
    <property type="entry name" value="FRUCTOSE-2,6-BISPHOSPHATASE TIGAR"/>
    <property type="match status" value="1"/>
</dbReference>
<proteinExistence type="predicted"/>
<evidence type="ECO:0000256" key="3">
    <source>
        <dbReference type="PIRSR" id="PIRSR613078-2"/>
    </source>
</evidence>
<dbReference type="Pfam" id="PF00300">
    <property type="entry name" value="His_Phos_1"/>
    <property type="match status" value="1"/>
</dbReference>
<organism evidence="4 5">
    <name type="scientific">Paucilactobacillus wasatchensis</name>
    <dbReference type="NCBI Taxonomy" id="1335616"/>
    <lineage>
        <taxon>Bacteria</taxon>
        <taxon>Bacillati</taxon>
        <taxon>Bacillota</taxon>
        <taxon>Bacilli</taxon>
        <taxon>Lactobacillales</taxon>
        <taxon>Lactobacillaceae</taxon>
        <taxon>Paucilactobacillus</taxon>
    </lineage>
</organism>
<feature type="active site" description="Proton donor/acceptor" evidence="2">
    <location>
        <position position="87"/>
    </location>
</feature>
<evidence type="ECO:0000313" key="4">
    <source>
        <dbReference type="EMBL" id="KIS02581.1"/>
    </source>
</evidence>
<dbReference type="PATRIC" id="fig|1335616.4.peg.1865"/>
<dbReference type="SUPFAM" id="SSF53254">
    <property type="entry name" value="Phosphoglycerate mutase-like"/>
    <property type="match status" value="1"/>
</dbReference>
<reference evidence="4 5" key="1">
    <citation type="submission" date="2013-08" db="EMBL/GenBank/DDBJ databases">
        <title>Lactobacillus wasatchii sp. WDC04, a late gas producing bacteria isolated from aged chedder cheese.</title>
        <authorList>
            <person name="Oberg C.J."/>
            <person name="Culumber M."/>
            <person name="McMahon D.J."/>
            <person name="Broadbent J.R."/>
            <person name="Oberg T.S."/>
            <person name="Ortaki F."/>
        </authorList>
    </citation>
    <scope>NUCLEOTIDE SEQUENCE [LARGE SCALE GENOMIC DNA]</scope>
    <source>
        <strain evidence="4 5">WDC04</strain>
    </source>
</reference>
<dbReference type="Gene3D" id="3.40.50.1240">
    <property type="entry name" value="Phosphoglycerate mutase-like"/>
    <property type="match status" value="1"/>
</dbReference>
<dbReference type="AlphaFoldDB" id="A0A0D1A7B7"/>
<dbReference type="SMART" id="SM00855">
    <property type="entry name" value="PGAM"/>
    <property type="match status" value="1"/>
</dbReference>
<feature type="active site" description="Tele-phosphohistidine intermediate" evidence="2">
    <location>
        <position position="11"/>
    </location>
</feature>
<dbReference type="InterPro" id="IPR013078">
    <property type="entry name" value="His_Pase_superF_clade-1"/>
</dbReference>
<dbReference type="InterPro" id="IPR051695">
    <property type="entry name" value="Phosphoglycerate_Mutase"/>
</dbReference>
<dbReference type="GO" id="GO:0045820">
    <property type="term" value="P:negative regulation of glycolytic process"/>
    <property type="evidence" value="ECO:0007669"/>
    <property type="project" value="TreeGrafter"/>
</dbReference>
<feature type="binding site" evidence="3">
    <location>
        <begin position="10"/>
        <end position="17"/>
    </location>
    <ligand>
        <name>substrate</name>
    </ligand>
</feature>
<dbReference type="PANTHER" id="PTHR46517:SF1">
    <property type="entry name" value="FRUCTOSE-2,6-BISPHOSPHATASE TIGAR"/>
    <property type="match status" value="1"/>
</dbReference>
<dbReference type="GO" id="GO:0004331">
    <property type="term" value="F:fructose-2,6-bisphosphate 2-phosphatase activity"/>
    <property type="evidence" value="ECO:0007669"/>
    <property type="project" value="TreeGrafter"/>
</dbReference>
<name>A0A0D1A7B7_9LACO</name>
<keyword evidence="5" id="KW-1185">Reference proteome</keyword>
<dbReference type="PROSITE" id="PS00175">
    <property type="entry name" value="PG_MUTASE"/>
    <property type="match status" value="1"/>
</dbReference>
<dbReference type="Proteomes" id="UP000032279">
    <property type="component" value="Unassembled WGS sequence"/>
</dbReference>
<dbReference type="CDD" id="cd07067">
    <property type="entry name" value="HP_PGM_like"/>
    <property type="match status" value="1"/>
</dbReference>
<dbReference type="STRING" id="1335616.WDC_1869"/>
<evidence type="ECO:0000256" key="1">
    <source>
        <dbReference type="ARBA" id="ARBA00022801"/>
    </source>
</evidence>
<sequence>MANLTVYIVRHGETLLNTFKRMQGWCDSDLTKQGRQDAIKAGQSIHAVHFDYSYSSDLKRAIDTKNLILQQLDHAPGQTRVERNFREVSFGYFEGLPSATTWKEVGQTAGYSTQAEIIADKGLAKAQQLMHLADPTGLAETNQQILGRWRAGITQIRNECAGGTNILLVTHGTFIRTLADYHHINTLNNYPKNGSISILKLSDNASELMSYNE</sequence>
<dbReference type="InterPro" id="IPR029033">
    <property type="entry name" value="His_PPase_superfam"/>
</dbReference>